<dbReference type="Proteomes" id="UP000008237">
    <property type="component" value="Unassembled WGS sequence"/>
</dbReference>
<organism evidence="2">
    <name type="scientific">Harpegnathos saltator</name>
    <name type="common">Jerdon's jumping ant</name>
    <dbReference type="NCBI Taxonomy" id="610380"/>
    <lineage>
        <taxon>Eukaryota</taxon>
        <taxon>Metazoa</taxon>
        <taxon>Ecdysozoa</taxon>
        <taxon>Arthropoda</taxon>
        <taxon>Hexapoda</taxon>
        <taxon>Insecta</taxon>
        <taxon>Pterygota</taxon>
        <taxon>Neoptera</taxon>
        <taxon>Endopterygota</taxon>
        <taxon>Hymenoptera</taxon>
        <taxon>Apocrita</taxon>
        <taxon>Aculeata</taxon>
        <taxon>Formicoidea</taxon>
        <taxon>Formicidae</taxon>
        <taxon>Ponerinae</taxon>
        <taxon>Ponerini</taxon>
        <taxon>Harpegnathos</taxon>
    </lineage>
</organism>
<dbReference type="GO" id="GO:0003676">
    <property type="term" value="F:nucleic acid binding"/>
    <property type="evidence" value="ECO:0007669"/>
    <property type="project" value="InterPro"/>
</dbReference>
<keyword evidence="2" id="KW-1185">Reference proteome</keyword>
<proteinExistence type="predicted"/>
<evidence type="ECO:0000313" key="1">
    <source>
        <dbReference type="EMBL" id="EFN87778.1"/>
    </source>
</evidence>
<evidence type="ECO:0008006" key="3">
    <source>
        <dbReference type="Google" id="ProtNLM"/>
    </source>
</evidence>
<dbReference type="Gene3D" id="3.30.420.10">
    <property type="entry name" value="Ribonuclease H-like superfamily/Ribonuclease H"/>
    <property type="match status" value="1"/>
</dbReference>
<feature type="non-terminal residue" evidence="1">
    <location>
        <position position="1"/>
    </location>
</feature>
<dbReference type="EMBL" id="GL446451">
    <property type="protein sequence ID" value="EFN87778.1"/>
    <property type="molecule type" value="Genomic_DNA"/>
</dbReference>
<reference evidence="1 2" key="1">
    <citation type="journal article" date="2010" name="Science">
        <title>Genomic comparison of the ants Camponotus floridanus and Harpegnathos saltator.</title>
        <authorList>
            <person name="Bonasio R."/>
            <person name="Zhang G."/>
            <person name="Ye C."/>
            <person name="Mutti N.S."/>
            <person name="Fang X."/>
            <person name="Qin N."/>
            <person name="Donahue G."/>
            <person name="Yang P."/>
            <person name="Li Q."/>
            <person name="Li C."/>
            <person name="Zhang P."/>
            <person name="Huang Z."/>
            <person name="Berger S.L."/>
            <person name="Reinberg D."/>
            <person name="Wang J."/>
            <person name="Liebig J."/>
        </authorList>
    </citation>
    <scope>NUCLEOTIDE SEQUENCE [LARGE SCALE GENOMIC DNA]</scope>
    <source>
        <strain evidence="1 2">R22 G/1</strain>
    </source>
</reference>
<sequence length="65" mass="7422">FLTKNGTNTIQQPPNSPDLAPCDFFLFGRFKKPLRGTCFSSQEEIMEKSKTALMAIPKTEYQKCF</sequence>
<evidence type="ECO:0000313" key="2">
    <source>
        <dbReference type="Proteomes" id="UP000008237"/>
    </source>
</evidence>
<gene>
    <name evidence="1" type="ORF">EAI_10319</name>
</gene>
<name>E2B952_HARSA</name>
<dbReference type="InParanoid" id="E2B952"/>
<dbReference type="InterPro" id="IPR036397">
    <property type="entry name" value="RNaseH_sf"/>
</dbReference>
<protein>
    <recommendedName>
        <fullName evidence="3">Histone-lysine N-methyltransferase SETMAR</fullName>
    </recommendedName>
</protein>
<feature type="non-terminal residue" evidence="1">
    <location>
        <position position="65"/>
    </location>
</feature>
<accession>E2B952</accession>
<dbReference type="AlphaFoldDB" id="E2B952"/>